<dbReference type="GeneID" id="96004893"/>
<dbReference type="Pfam" id="PF00326">
    <property type="entry name" value="Peptidase_S9"/>
    <property type="match status" value="1"/>
</dbReference>
<comment type="caution">
    <text evidence="3">The sequence shown here is derived from an EMBL/GenBank/DDBJ whole genome shotgun (WGS) entry which is preliminary data.</text>
</comment>
<gene>
    <name evidence="3" type="ORF">WHR41_03449</name>
</gene>
<accession>A0AB34KV35</accession>
<evidence type="ECO:0000313" key="4">
    <source>
        <dbReference type="Proteomes" id="UP000803884"/>
    </source>
</evidence>
<sequence>MHLVLRYALQYARAAQACLGLSPPPSSRAPPEFTTLAFSEEWQILGPFQIGTREAIWGADPLEQHGGFRAFERDRDSHFPSSLPANASVFWSNATAKLGDPSTNSASVELTVQYPDVDWAFLQQVYGWAALQWQAWARGEIIVERESTIALALDVENVLEYWIDGVHYFGGDFYGYGKAAAVLHLEPGIHRIDVRLVRDVRSMGGITTNPAINVRIDLQASRGDVQAVGNIVIADRIDGANDVLASDLASAMIRNNLQEKVVIRSAQPQDSMRNICEVRLALQASIEIAPGGMVSYAILRPPSLKAIETCNSPDGKLPILLALHGAGLEADSDQVRHGLDPLPDLCAWVLFPTGVTPWSGDDWHNWGYTDVEAAISAILKWIEQHSWEGPGVDIDRWLVSGHSNGGQGTWYFLTHHPDKVFAAAPLSGYSSIQNYVPYEFWRTADARKASIVQASLSDYRHELLLENAKGIPILQQHGSADDNVPAYHSRLMHQLLDQSDAHSTYFEMEGKPHYWDGVMTTPHLAEFFQAQLNASEKKRGGSSKSSNFTIVSADPGDTGSKNGVKILGLITPGQLGRVDFTLQSQGTTCSLFTSNVRSLQLSEGLKSCKTLFVDDKRVNSGLTGGFGDLVLERRRDGTWISKTVRDDSRRGRQSGAIDAVLRTRSTIQILSSPSEDHEGVKHTALQISRNLCQYFSADTEMASNASHAINDSTGNVISVSVGEDVQHRFGQAAAVKQAISLHKDRIELKDAQGTTHTYPSRSKGLAAIFLRPLPNERLELVVWGVDKQSLSIAARLVPTLTGAGVPDFVVANSDMLWKGVEGTLAMGFFDDLWNVSSNAFS</sequence>
<dbReference type="RefSeq" id="XP_069230752.1">
    <property type="nucleotide sequence ID" value="XM_069372055.1"/>
</dbReference>
<dbReference type="GO" id="GO:0006508">
    <property type="term" value="P:proteolysis"/>
    <property type="evidence" value="ECO:0007669"/>
    <property type="project" value="InterPro"/>
</dbReference>
<dbReference type="InterPro" id="IPR001375">
    <property type="entry name" value="Peptidase_S9_cat"/>
</dbReference>
<dbReference type="InterPro" id="IPR050955">
    <property type="entry name" value="Plant_Biomass_Hydrol_Est"/>
</dbReference>
<dbReference type="GO" id="GO:0008236">
    <property type="term" value="F:serine-type peptidase activity"/>
    <property type="evidence" value="ECO:0007669"/>
    <property type="project" value="InterPro"/>
</dbReference>
<dbReference type="AlphaFoldDB" id="A0AB34KV35"/>
<reference evidence="3 4" key="1">
    <citation type="journal article" date="2020" name="Microbiol. Resour. Announc.">
        <title>Draft Genome Sequence of a Cladosporium Species Isolated from the Mesophotic Ascidian Didemnum maculosum.</title>
        <authorList>
            <person name="Gioti A."/>
            <person name="Siaperas R."/>
            <person name="Nikolaivits E."/>
            <person name="Le Goff G."/>
            <person name="Ouazzani J."/>
            <person name="Kotoulas G."/>
            <person name="Topakas E."/>
        </authorList>
    </citation>
    <scope>NUCLEOTIDE SEQUENCE [LARGE SCALE GENOMIC DNA]</scope>
    <source>
        <strain evidence="3 4">TM138-S3</strain>
    </source>
</reference>
<keyword evidence="4" id="KW-1185">Reference proteome</keyword>
<feature type="domain" description="Peptidase S9 prolyl oligopeptidase catalytic" evidence="2">
    <location>
        <begin position="357"/>
        <end position="513"/>
    </location>
</feature>
<keyword evidence="1" id="KW-0732">Signal</keyword>
<evidence type="ECO:0000259" key="2">
    <source>
        <dbReference type="Pfam" id="PF00326"/>
    </source>
</evidence>
<evidence type="ECO:0000313" key="3">
    <source>
        <dbReference type="EMBL" id="KAL1587647.1"/>
    </source>
</evidence>
<dbReference type="Proteomes" id="UP000803884">
    <property type="component" value="Unassembled WGS sequence"/>
</dbReference>
<dbReference type="PANTHER" id="PTHR43037:SF4">
    <property type="entry name" value="PEPTIDASE S9 PROLYL OLIGOPEPTIDASE CATALYTIC DOMAIN-CONTAINING PROTEIN"/>
    <property type="match status" value="1"/>
</dbReference>
<dbReference type="Gene3D" id="3.40.50.1820">
    <property type="entry name" value="alpha/beta hydrolase"/>
    <property type="match status" value="1"/>
</dbReference>
<protein>
    <recommendedName>
        <fullName evidence="2">Peptidase S9 prolyl oligopeptidase catalytic domain-containing protein</fullName>
    </recommendedName>
</protein>
<dbReference type="EMBL" id="JAAQHG020000009">
    <property type="protein sequence ID" value="KAL1587647.1"/>
    <property type="molecule type" value="Genomic_DNA"/>
</dbReference>
<dbReference type="SUPFAM" id="SSF53474">
    <property type="entry name" value="alpha/beta-Hydrolases"/>
    <property type="match status" value="1"/>
</dbReference>
<name>A0AB34KV35_9PEZI</name>
<dbReference type="InterPro" id="IPR029058">
    <property type="entry name" value="AB_hydrolase_fold"/>
</dbReference>
<organism evidence="3 4">
    <name type="scientific">Cladosporium halotolerans</name>
    <dbReference type="NCBI Taxonomy" id="1052096"/>
    <lineage>
        <taxon>Eukaryota</taxon>
        <taxon>Fungi</taxon>
        <taxon>Dikarya</taxon>
        <taxon>Ascomycota</taxon>
        <taxon>Pezizomycotina</taxon>
        <taxon>Dothideomycetes</taxon>
        <taxon>Dothideomycetidae</taxon>
        <taxon>Cladosporiales</taxon>
        <taxon>Cladosporiaceae</taxon>
        <taxon>Cladosporium</taxon>
    </lineage>
</organism>
<evidence type="ECO:0000256" key="1">
    <source>
        <dbReference type="ARBA" id="ARBA00022729"/>
    </source>
</evidence>
<dbReference type="PANTHER" id="PTHR43037">
    <property type="entry name" value="UNNAMED PRODUCT-RELATED"/>
    <property type="match status" value="1"/>
</dbReference>
<proteinExistence type="predicted"/>